<dbReference type="Proteomes" id="UP000235786">
    <property type="component" value="Unassembled WGS sequence"/>
</dbReference>
<dbReference type="InterPro" id="IPR001466">
    <property type="entry name" value="Beta-lactam-related"/>
</dbReference>
<protein>
    <submittedName>
        <fullName evidence="3">Beta-lactamase/transpeptidase-like protein</fullName>
    </submittedName>
</protein>
<dbReference type="InterPro" id="IPR012338">
    <property type="entry name" value="Beta-lactam/transpept-like"/>
</dbReference>
<evidence type="ECO:0000313" key="3">
    <source>
        <dbReference type="EMBL" id="PMD30374.1"/>
    </source>
</evidence>
<evidence type="ECO:0000259" key="2">
    <source>
        <dbReference type="Pfam" id="PF00144"/>
    </source>
</evidence>
<feature type="region of interest" description="Disordered" evidence="1">
    <location>
        <begin position="1"/>
        <end position="21"/>
    </location>
</feature>
<organism evidence="3 4">
    <name type="scientific">Hyaloscypha variabilis (strain UAMH 11265 / GT02V1 / F)</name>
    <name type="common">Meliniomyces variabilis</name>
    <dbReference type="NCBI Taxonomy" id="1149755"/>
    <lineage>
        <taxon>Eukaryota</taxon>
        <taxon>Fungi</taxon>
        <taxon>Dikarya</taxon>
        <taxon>Ascomycota</taxon>
        <taxon>Pezizomycotina</taxon>
        <taxon>Leotiomycetes</taxon>
        <taxon>Helotiales</taxon>
        <taxon>Hyaloscyphaceae</taxon>
        <taxon>Hyaloscypha</taxon>
        <taxon>Hyaloscypha variabilis</taxon>
    </lineage>
</organism>
<dbReference type="InterPro" id="IPR050789">
    <property type="entry name" value="Diverse_Enzym_Activities"/>
</dbReference>
<dbReference type="PANTHER" id="PTHR43283">
    <property type="entry name" value="BETA-LACTAMASE-RELATED"/>
    <property type="match status" value="1"/>
</dbReference>
<evidence type="ECO:0000256" key="1">
    <source>
        <dbReference type="SAM" id="MobiDB-lite"/>
    </source>
</evidence>
<feature type="compositionally biased region" description="Basic and acidic residues" evidence="1">
    <location>
        <begin position="1"/>
        <end position="10"/>
    </location>
</feature>
<dbReference type="Pfam" id="PF00144">
    <property type="entry name" value="Beta-lactamase"/>
    <property type="match status" value="1"/>
</dbReference>
<name>A0A2J6QVT1_HYAVF</name>
<dbReference type="EMBL" id="KZ613967">
    <property type="protein sequence ID" value="PMD30374.1"/>
    <property type="molecule type" value="Genomic_DNA"/>
</dbReference>
<accession>A0A2J6QVT1</accession>
<reference evidence="3 4" key="1">
    <citation type="submission" date="2016-04" db="EMBL/GenBank/DDBJ databases">
        <title>A degradative enzymes factory behind the ericoid mycorrhizal symbiosis.</title>
        <authorList>
            <consortium name="DOE Joint Genome Institute"/>
            <person name="Martino E."/>
            <person name="Morin E."/>
            <person name="Grelet G."/>
            <person name="Kuo A."/>
            <person name="Kohler A."/>
            <person name="Daghino S."/>
            <person name="Barry K."/>
            <person name="Choi C."/>
            <person name="Cichocki N."/>
            <person name="Clum A."/>
            <person name="Copeland A."/>
            <person name="Hainaut M."/>
            <person name="Haridas S."/>
            <person name="Labutti K."/>
            <person name="Lindquist E."/>
            <person name="Lipzen A."/>
            <person name="Khouja H.-R."/>
            <person name="Murat C."/>
            <person name="Ohm R."/>
            <person name="Olson A."/>
            <person name="Spatafora J."/>
            <person name="Veneault-Fourrey C."/>
            <person name="Henrissat B."/>
            <person name="Grigoriev I."/>
            <person name="Martin F."/>
            <person name="Perotto S."/>
        </authorList>
    </citation>
    <scope>NUCLEOTIDE SEQUENCE [LARGE SCALE GENOMIC DNA]</scope>
    <source>
        <strain evidence="3 4">F</strain>
    </source>
</reference>
<sequence>MDAARHHTDDAAGTGLPSETPGIYEQLESLIKSQSAEGRAAAEILTDLGTPVVSVAIMDVGNITSRVFGLPGTQQSTATLGSEQAFDHNTLFQAASISKPMTAIVVIKLCQEGKLDLDAPISRYLDAEQLSWISNTQTKELVSQISLRLLLSHTSGLSATGFEGYATATIPTVPQILRGDPPANSEPVSLFTLPGQQFAYSGGGFTVVQLILETCFKKPFHQIMHEKLLQPLKMTRSTFDYLPATEKNYAPAYWNGKLKTDPEYFSFPESAAAGLWTTPSDLLRAIHAVQLSLESDSFLERKWAEIMLTEIGDNGFSVGWGAKKDGLHFSHAGGNSPGYRCFAVGFAKLPGGKTENQQAPNIETEQVPKNCGVSIMTSSLMGDVVHDKILEAVSYLKGWPYVERGPSIPFLDQTKSIDIQAKHWCGTWGSGDWELSEDKGFSVRYGTLPAVPLIAAAQPPKKYKEGNSTDLVADGLEMMLRLGWKDGKRIIEVWQARDVKTLEQKL</sequence>
<proteinExistence type="predicted"/>
<gene>
    <name evidence="3" type="ORF">L207DRAFT_537940</name>
</gene>
<keyword evidence="4" id="KW-1185">Reference proteome</keyword>
<feature type="domain" description="Beta-lactamase-related" evidence="2">
    <location>
        <begin position="42"/>
        <end position="342"/>
    </location>
</feature>
<evidence type="ECO:0000313" key="4">
    <source>
        <dbReference type="Proteomes" id="UP000235786"/>
    </source>
</evidence>
<dbReference type="AlphaFoldDB" id="A0A2J6QVT1"/>
<dbReference type="SUPFAM" id="SSF56601">
    <property type="entry name" value="beta-lactamase/transpeptidase-like"/>
    <property type="match status" value="1"/>
</dbReference>
<dbReference type="STRING" id="1149755.A0A2J6QVT1"/>
<dbReference type="OrthoDB" id="5946976at2759"/>
<dbReference type="Gene3D" id="3.40.710.10">
    <property type="entry name" value="DD-peptidase/beta-lactamase superfamily"/>
    <property type="match status" value="1"/>
</dbReference>